<dbReference type="EMBL" id="JBBMFJ010000002">
    <property type="protein sequence ID" value="MEQ2561981.1"/>
    <property type="molecule type" value="Genomic_DNA"/>
</dbReference>
<keyword evidence="4" id="KW-1185">Reference proteome</keyword>
<dbReference type="PANTHER" id="PTHR30603">
    <property type="entry name" value="RNA POLYMERASE SIGMA FACTOR RPO"/>
    <property type="match status" value="1"/>
</dbReference>
<protein>
    <submittedName>
        <fullName evidence="3">Sigma-70 domain-containing protein</fullName>
    </submittedName>
</protein>
<dbReference type="SUPFAM" id="SSF88946">
    <property type="entry name" value="Sigma2 domain of RNA polymerase sigma factors"/>
    <property type="match status" value="1"/>
</dbReference>
<organism evidence="3 4">
    <name type="scientific">Ventrimonas faecis</name>
    <dbReference type="NCBI Taxonomy" id="3133170"/>
    <lineage>
        <taxon>Bacteria</taxon>
        <taxon>Bacillati</taxon>
        <taxon>Bacillota</taxon>
        <taxon>Clostridia</taxon>
        <taxon>Lachnospirales</taxon>
        <taxon>Lachnospiraceae</taxon>
        <taxon>Ventrimonas</taxon>
    </lineage>
</organism>
<dbReference type="SUPFAM" id="SSF88659">
    <property type="entry name" value="Sigma3 and sigma4 domains of RNA polymerase sigma factors"/>
    <property type="match status" value="1"/>
</dbReference>
<evidence type="ECO:0000259" key="1">
    <source>
        <dbReference type="Pfam" id="PF04539"/>
    </source>
</evidence>
<evidence type="ECO:0000313" key="3">
    <source>
        <dbReference type="EMBL" id="MEQ2561981.1"/>
    </source>
</evidence>
<reference evidence="3 4" key="1">
    <citation type="submission" date="2024-03" db="EMBL/GenBank/DDBJ databases">
        <title>Human intestinal bacterial collection.</title>
        <authorList>
            <person name="Pauvert C."/>
            <person name="Hitch T.C.A."/>
            <person name="Clavel T."/>
        </authorList>
    </citation>
    <scope>NUCLEOTIDE SEQUENCE [LARGE SCALE GENOMIC DNA]</scope>
    <source>
        <strain evidence="3 4">CLA-AP-H27</strain>
    </source>
</reference>
<dbReference type="Pfam" id="PF04539">
    <property type="entry name" value="Sigma70_r3"/>
    <property type="match status" value="1"/>
</dbReference>
<dbReference type="Pfam" id="PF04542">
    <property type="entry name" value="Sigma70_r2"/>
    <property type="match status" value="1"/>
</dbReference>
<dbReference type="InterPro" id="IPR036388">
    <property type="entry name" value="WH-like_DNA-bd_sf"/>
</dbReference>
<dbReference type="InterPro" id="IPR007627">
    <property type="entry name" value="RNA_pol_sigma70_r2"/>
</dbReference>
<dbReference type="Gene3D" id="1.20.120.1810">
    <property type="match status" value="1"/>
</dbReference>
<gene>
    <name evidence="3" type="ORF">WMO41_02070</name>
</gene>
<name>A0ABV1HI44_9FIRM</name>
<dbReference type="InterPro" id="IPR013325">
    <property type="entry name" value="RNA_pol_sigma_r2"/>
</dbReference>
<accession>A0ABV1HI44</accession>
<evidence type="ECO:0000259" key="2">
    <source>
        <dbReference type="Pfam" id="PF04542"/>
    </source>
</evidence>
<proteinExistence type="predicted"/>
<dbReference type="Proteomes" id="UP001437460">
    <property type="component" value="Unassembled WGS sequence"/>
</dbReference>
<dbReference type="PANTHER" id="PTHR30603:SF47">
    <property type="entry name" value="RNA POLYMERASE SIGMA FACTOR SIGD, CHLOROPLASTIC"/>
    <property type="match status" value="1"/>
</dbReference>
<dbReference type="InterPro" id="IPR050239">
    <property type="entry name" value="Sigma-70_RNA_pol_init_factors"/>
</dbReference>
<comment type="caution">
    <text evidence="3">The sequence shown here is derived from an EMBL/GenBank/DDBJ whole genome shotgun (WGS) entry which is preliminary data.</text>
</comment>
<evidence type="ECO:0000313" key="4">
    <source>
        <dbReference type="Proteomes" id="UP001437460"/>
    </source>
</evidence>
<dbReference type="RefSeq" id="WP_349228409.1">
    <property type="nucleotide sequence ID" value="NZ_JBBMFJ010000002.1"/>
</dbReference>
<sequence length="173" mass="19436">MHDDVYQMYLDEIAAIRPMDAAEEAQLLEKLRDGDTTVRSRLMEGYLPFIAETAKAYADQGLPIGDLVQEANMALIMAVDQYQDGDFKSQVQALAEEMIKAALEEQGLETRVEEEMLARVNVLKEVSKRMAEELGREATVTELAEKMKMTEDEIKDIMKLTLDAMSVSPDAEV</sequence>
<feature type="domain" description="RNA polymerase sigma-70 region 2" evidence="2">
    <location>
        <begin position="42"/>
        <end position="86"/>
    </location>
</feature>
<dbReference type="Gene3D" id="1.10.10.10">
    <property type="entry name" value="Winged helix-like DNA-binding domain superfamily/Winged helix DNA-binding domain"/>
    <property type="match status" value="1"/>
</dbReference>
<dbReference type="InterPro" id="IPR007624">
    <property type="entry name" value="RNA_pol_sigma70_r3"/>
</dbReference>
<dbReference type="InterPro" id="IPR013324">
    <property type="entry name" value="RNA_pol_sigma_r3/r4-like"/>
</dbReference>
<feature type="domain" description="RNA polymerase sigma-70 region 3" evidence="1">
    <location>
        <begin position="120"/>
        <end position="169"/>
    </location>
</feature>